<reference evidence="5" key="1">
    <citation type="journal article" date="2022" name="Int. J. Mol. Sci.">
        <title>Draft Genome of Tanacetum Coccineum: Genomic Comparison of Closely Related Tanacetum-Family Plants.</title>
        <authorList>
            <person name="Yamashiro T."/>
            <person name="Shiraishi A."/>
            <person name="Nakayama K."/>
            <person name="Satake H."/>
        </authorList>
    </citation>
    <scope>NUCLEOTIDE SEQUENCE</scope>
</reference>
<keyword evidence="6" id="KW-1185">Reference proteome</keyword>
<dbReference type="Pfam" id="PF14223">
    <property type="entry name" value="Retrotran_gag_2"/>
    <property type="match status" value="1"/>
</dbReference>
<feature type="compositionally biased region" description="Basic residues" evidence="3">
    <location>
        <begin position="726"/>
        <end position="736"/>
    </location>
</feature>
<feature type="region of interest" description="Disordered" evidence="3">
    <location>
        <begin position="708"/>
        <end position="766"/>
    </location>
</feature>
<keyword evidence="1" id="KW-0479">Metal-binding</keyword>
<proteinExistence type="predicted"/>
<evidence type="ECO:0000256" key="1">
    <source>
        <dbReference type="PROSITE-ProRule" id="PRU00047"/>
    </source>
</evidence>
<sequence length="950" mass="110227">MDPYNHSTPTSIKLLILDTRKFEQWKFRIQQYLQHEHYALWEVIEFGDSYKAPPEETGKGVTGEGSAKKKGRTVAITTEDMQKRRNDVKARTTLLLALPDEHQLRFSKYDNAKELWEAILKTFGGNEATKKTKKNQLKQQYGNFKAEGSETLEQTFNRLQAIVSHLEFMDVPIEQDDLNQKFLSSLAPEWLVYTIVWRNRDDLDTMSLDDVYNHLKVYEPEVQKSAGSNSQNMAFISSSNTNSGKSEVSTVQGVSTSGVQVSTASTDVAAASLSHDTVCAYIATQPNGSQIKYEDITQIDDDDIEEMDIKWNLALLSMRADRFWKKTGKKITIQGSNVAGFDKSKVKCFNCHKMGHFARECRAPRSQDKGRRESYKKDPKVEEPTPKAMIAIDGIGWDWSYMADEDENHALVANEEEVPTEYALMAKSSSSSDNELNEELSDCETDLYNYKRGLSQVKARLVVFKNNEIKLCERIRVLERDIELKDNKIENLRIELEELKKEKDSIDIKIKKFENSAKDLDCLLGTQRSVKDKTGLGLNEYTAVPPPPVQVYSPPKNDRSLDKMYKNTSQSPKVMSNNFSALIIKEWDSEDESEVNSTLNETVRSSFEQEKFDKFTKEEQEQGELTIEEKLKLFMELLNERKRHFAKLRAEEKRRKPLTKGQRRNQMCTYLKNMGGFTHIQLKNKSYEEIQKAFDKIMGWINNFKPMDSEEVKSSEKKAEGNRKISIGKKRARNKHKQESSKRQRMKDDKETGKHEEAEEDDEAEMKKHMEIVQDKEEIAIDVIPLATKPLMIIEYKIVKEGHKGFYHLIRVDGSSKWYSSMIKMLQNIDREDLETLWKLVKAKHGNTRSEDDYERVFWGDLKVMFKPDIKSEVWRSLQGYKVTVWKLFDSCGVHFVRFKDLHIFMLVEKRYPLTPITITNMLNKKLQADHWNEMCYQLLKLMTKQKKGQ</sequence>
<protein>
    <submittedName>
        <fullName evidence="5">Copia protein</fullName>
    </submittedName>
</protein>
<accession>A0ABQ4XDC7</accession>
<comment type="caution">
    <text evidence="5">The sequence shown here is derived from an EMBL/GenBank/DDBJ whole genome shotgun (WGS) entry which is preliminary data.</text>
</comment>
<dbReference type="Pfam" id="PF00098">
    <property type="entry name" value="zf-CCHC"/>
    <property type="match status" value="1"/>
</dbReference>
<gene>
    <name evidence="5" type="ORF">Tco_0677832</name>
</gene>
<feature type="coiled-coil region" evidence="2">
    <location>
        <begin position="475"/>
        <end position="516"/>
    </location>
</feature>
<dbReference type="Proteomes" id="UP001151760">
    <property type="component" value="Unassembled WGS sequence"/>
</dbReference>
<dbReference type="EMBL" id="BQNB010009418">
    <property type="protein sequence ID" value="GJS63268.1"/>
    <property type="molecule type" value="Genomic_DNA"/>
</dbReference>
<feature type="region of interest" description="Disordered" evidence="3">
    <location>
        <begin position="538"/>
        <end position="558"/>
    </location>
</feature>
<feature type="compositionally biased region" description="Basic and acidic residues" evidence="3">
    <location>
        <begin position="737"/>
        <end position="757"/>
    </location>
</feature>
<evidence type="ECO:0000313" key="5">
    <source>
        <dbReference type="EMBL" id="GJS63268.1"/>
    </source>
</evidence>
<evidence type="ECO:0000256" key="2">
    <source>
        <dbReference type="SAM" id="Coils"/>
    </source>
</evidence>
<dbReference type="Gene3D" id="4.10.60.10">
    <property type="entry name" value="Zinc finger, CCHC-type"/>
    <property type="match status" value="1"/>
</dbReference>
<keyword evidence="1" id="KW-0862">Zinc</keyword>
<evidence type="ECO:0000259" key="4">
    <source>
        <dbReference type="PROSITE" id="PS50158"/>
    </source>
</evidence>
<dbReference type="InterPro" id="IPR036875">
    <property type="entry name" value="Znf_CCHC_sf"/>
</dbReference>
<dbReference type="SUPFAM" id="SSF57756">
    <property type="entry name" value="Retrovirus zinc finger-like domains"/>
    <property type="match status" value="1"/>
</dbReference>
<organism evidence="5 6">
    <name type="scientific">Tanacetum coccineum</name>
    <dbReference type="NCBI Taxonomy" id="301880"/>
    <lineage>
        <taxon>Eukaryota</taxon>
        <taxon>Viridiplantae</taxon>
        <taxon>Streptophyta</taxon>
        <taxon>Embryophyta</taxon>
        <taxon>Tracheophyta</taxon>
        <taxon>Spermatophyta</taxon>
        <taxon>Magnoliopsida</taxon>
        <taxon>eudicotyledons</taxon>
        <taxon>Gunneridae</taxon>
        <taxon>Pentapetalae</taxon>
        <taxon>asterids</taxon>
        <taxon>campanulids</taxon>
        <taxon>Asterales</taxon>
        <taxon>Asteraceae</taxon>
        <taxon>Asteroideae</taxon>
        <taxon>Anthemideae</taxon>
        <taxon>Anthemidinae</taxon>
        <taxon>Tanacetum</taxon>
    </lineage>
</organism>
<keyword evidence="2" id="KW-0175">Coiled coil</keyword>
<evidence type="ECO:0000313" key="6">
    <source>
        <dbReference type="Proteomes" id="UP001151760"/>
    </source>
</evidence>
<feature type="region of interest" description="Disordered" evidence="3">
    <location>
        <begin position="362"/>
        <end position="383"/>
    </location>
</feature>
<dbReference type="PROSITE" id="PS50158">
    <property type="entry name" value="ZF_CCHC"/>
    <property type="match status" value="1"/>
</dbReference>
<evidence type="ECO:0000256" key="3">
    <source>
        <dbReference type="SAM" id="MobiDB-lite"/>
    </source>
</evidence>
<keyword evidence="1" id="KW-0863">Zinc-finger</keyword>
<dbReference type="SMART" id="SM00343">
    <property type="entry name" value="ZnF_C2HC"/>
    <property type="match status" value="1"/>
</dbReference>
<feature type="domain" description="CCHC-type" evidence="4">
    <location>
        <begin position="347"/>
        <end position="362"/>
    </location>
</feature>
<name>A0ABQ4XDC7_9ASTR</name>
<dbReference type="InterPro" id="IPR001878">
    <property type="entry name" value="Znf_CCHC"/>
</dbReference>
<feature type="compositionally biased region" description="Basic and acidic residues" evidence="3">
    <location>
        <begin position="708"/>
        <end position="723"/>
    </location>
</feature>
<reference evidence="5" key="2">
    <citation type="submission" date="2022-01" db="EMBL/GenBank/DDBJ databases">
        <authorList>
            <person name="Yamashiro T."/>
            <person name="Shiraishi A."/>
            <person name="Satake H."/>
            <person name="Nakayama K."/>
        </authorList>
    </citation>
    <scope>NUCLEOTIDE SEQUENCE</scope>
</reference>